<organism evidence="12 13">
    <name type="scientific">Geomonas terrae</name>
    <dbReference type="NCBI Taxonomy" id="2562681"/>
    <lineage>
        <taxon>Bacteria</taxon>
        <taxon>Pseudomonadati</taxon>
        <taxon>Thermodesulfobacteriota</taxon>
        <taxon>Desulfuromonadia</taxon>
        <taxon>Geobacterales</taxon>
        <taxon>Geobacteraceae</taxon>
        <taxon>Geomonas</taxon>
    </lineage>
</organism>
<dbReference type="SUPFAM" id="SSF55874">
    <property type="entry name" value="ATPase domain of HSP90 chaperone/DNA topoisomerase II/histidine kinase"/>
    <property type="match status" value="1"/>
</dbReference>
<keyword evidence="7" id="KW-0812">Transmembrane</keyword>
<dbReference type="AlphaFoldDB" id="A0A4V3P0C2"/>
<feature type="region of interest" description="Disordered" evidence="6">
    <location>
        <begin position="718"/>
        <end position="750"/>
    </location>
</feature>
<dbReference type="InterPro" id="IPR036890">
    <property type="entry name" value="HATPase_C_sf"/>
</dbReference>
<dbReference type="PRINTS" id="PR00344">
    <property type="entry name" value="BCTRLSENSOR"/>
</dbReference>
<dbReference type="Pfam" id="PF08448">
    <property type="entry name" value="PAS_4"/>
    <property type="match status" value="2"/>
</dbReference>
<keyword evidence="7" id="KW-1133">Transmembrane helix</keyword>
<dbReference type="GO" id="GO:0000155">
    <property type="term" value="F:phosphorelay sensor kinase activity"/>
    <property type="evidence" value="ECO:0007669"/>
    <property type="project" value="InterPro"/>
</dbReference>
<dbReference type="SMART" id="SM00091">
    <property type="entry name" value="PAS"/>
    <property type="match status" value="2"/>
</dbReference>
<evidence type="ECO:0000256" key="1">
    <source>
        <dbReference type="ARBA" id="ARBA00000085"/>
    </source>
</evidence>
<feature type="coiled-coil region" evidence="5">
    <location>
        <begin position="322"/>
        <end position="352"/>
    </location>
</feature>
<evidence type="ECO:0000256" key="4">
    <source>
        <dbReference type="PROSITE-ProRule" id="PRU00169"/>
    </source>
</evidence>
<evidence type="ECO:0000256" key="5">
    <source>
        <dbReference type="SAM" id="Coils"/>
    </source>
</evidence>
<dbReference type="Proteomes" id="UP000306416">
    <property type="component" value="Unassembled WGS sequence"/>
</dbReference>
<comment type="caution">
    <text evidence="12">The sequence shown here is derived from an EMBL/GenBank/DDBJ whole genome shotgun (WGS) entry which is preliminary data.</text>
</comment>
<dbReference type="InterPro" id="IPR003594">
    <property type="entry name" value="HATPase_dom"/>
</dbReference>
<dbReference type="InterPro" id="IPR005467">
    <property type="entry name" value="His_kinase_dom"/>
</dbReference>
<sequence length="750" mass="83325">MFTRLRQNRRETVRIVVIYAVFGLAWIYGSDTVLDWLFDDRQTLMRIAVAKGFLFILCTATLLYVLIDRYLNAVAAADGARMQSLESLNEKNAHLRLFFEYAPASLAMFDREMRYLEVSRRWLAMYGLGDGDVLGRSHYEVFPEIPERWKEFHRRGLAGEILSEEADEFVRGDGAVQYVRWEVRPWYDAAGEVGGILIFTEDITERKRFENALSANERFLRLMTEQLPGMVCYWDSDLTCRFANREYRQWVGKDAEDMIGKGMIEVLGPELAGQNESHARAVLAGEPQHFQRTIVRGEVTYHHWAHYIPDTVDGSVRGFYVLISDLTELKRAEKEKAALEAQLQQAQKMESVGRLAGGVAHDFNNLLTVIMGLAQLGARELPSEHPARVRFEGIRQAADKSAALTSQLLGFARRQTIAPRVLDLNGAVEQMLKMLKRLVGEDIDLAWGPGAGLWRVCMDPSQLDQIVANLCVNARDAIADVGKITIETRNVVFDTDYCNAHFGFVPGDYVMLAVSDNGCGMDQETLSHIFEPFFSTKDVGRGTGLGLATVYGIVRQNSGFINTYSEPGKGTSFKIYIPRHRGDEAEPLAGPTAAKEIRGNETILIVEDEPSIRDVAVSFLALQGYQVISAKAPSEALELAGEYGRGIDLIVTDVVMPEMNGRELARRLQPLCPEAKCLFMSGYTANVIAHHGVLERGVNFISKPFSMTDLAVKVREVIDAPSPPGADSGTASPPPREDGPSAGEGPEGEA</sequence>
<dbReference type="InterPro" id="IPR011006">
    <property type="entry name" value="CheY-like_superfamily"/>
</dbReference>
<dbReference type="RefSeq" id="WP_135869363.1">
    <property type="nucleotide sequence ID" value="NZ_SRSC01000001.1"/>
</dbReference>
<dbReference type="PANTHER" id="PTHR43065">
    <property type="entry name" value="SENSOR HISTIDINE KINASE"/>
    <property type="match status" value="1"/>
</dbReference>
<keyword evidence="12" id="KW-0418">Kinase</keyword>
<dbReference type="SMART" id="SM00388">
    <property type="entry name" value="HisKA"/>
    <property type="match status" value="1"/>
</dbReference>
<feature type="domain" description="Histidine kinase" evidence="8">
    <location>
        <begin position="358"/>
        <end position="581"/>
    </location>
</feature>
<dbReference type="InterPro" id="IPR035965">
    <property type="entry name" value="PAS-like_dom_sf"/>
</dbReference>
<dbReference type="EMBL" id="SRSC01000001">
    <property type="protein sequence ID" value="TGU75052.1"/>
    <property type="molecule type" value="Genomic_DNA"/>
</dbReference>
<gene>
    <name evidence="12" type="ORF">E4633_06240</name>
</gene>
<accession>A0A4V3P0C2</accession>
<keyword evidence="5" id="KW-0175">Coiled coil</keyword>
<feature type="modified residue" description="4-aspartylphosphate" evidence="4">
    <location>
        <position position="653"/>
    </location>
</feature>
<evidence type="ECO:0000256" key="7">
    <source>
        <dbReference type="SAM" id="Phobius"/>
    </source>
</evidence>
<dbReference type="Pfam" id="PF00512">
    <property type="entry name" value="HisKA"/>
    <property type="match status" value="1"/>
</dbReference>
<dbReference type="Gene3D" id="3.30.565.10">
    <property type="entry name" value="Histidine kinase-like ATPase, C-terminal domain"/>
    <property type="match status" value="1"/>
</dbReference>
<evidence type="ECO:0000259" key="11">
    <source>
        <dbReference type="PROSITE" id="PS50113"/>
    </source>
</evidence>
<dbReference type="PROSITE" id="PS50109">
    <property type="entry name" value="HIS_KIN"/>
    <property type="match status" value="1"/>
</dbReference>
<reference evidence="12 13" key="1">
    <citation type="submission" date="2019-04" db="EMBL/GenBank/DDBJ databases">
        <title>Geobacter oryzae sp. nov., ferric-reducing bacteria isolated from paddy soil.</title>
        <authorList>
            <person name="Xu Z."/>
            <person name="Masuda Y."/>
            <person name="Itoh H."/>
            <person name="Senoo K."/>
        </authorList>
    </citation>
    <scope>NUCLEOTIDE SEQUENCE [LARGE SCALE GENOMIC DNA]</scope>
    <source>
        <strain evidence="12 13">Red111</strain>
    </source>
</reference>
<evidence type="ECO:0000313" key="13">
    <source>
        <dbReference type="Proteomes" id="UP000306416"/>
    </source>
</evidence>
<dbReference type="InterPro" id="IPR004358">
    <property type="entry name" value="Sig_transdc_His_kin-like_C"/>
</dbReference>
<evidence type="ECO:0000256" key="6">
    <source>
        <dbReference type="SAM" id="MobiDB-lite"/>
    </source>
</evidence>
<keyword evidence="13" id="KW-1185">Reference proteome</keyword>
<dbReference type="PROSITE" id="PS50112">
    <property type="entry name" value="PAS"/>
    <property type="match status" value="1"/>
</dbReference>
<dbReference type="CDD" id="cd00082">
    <property type="entry name" value="HisKA"/>
    <property type="match status" value="1"/>
</dbReference>
<dbReference type="CDD" id="cd00130">
    <property type="entry name" value="PAS"/>
    <property type="match status" value="2"/>
</dbReference>
<evidence type="ECO:0000259" key="9">
    <source>
        <dbReference type="PROSITE" id="PS50110"/>
    </source>
</evidence>
<dbReference type="SUPFAM" id="SSF47384">
    <property type="entry name" value="Homodimeric domain of signal transducing histidine kinase"/>
    <property type="match status" value="1"/>
</dbReference>
<evidence type="ECO:0000259" key="10">
    <source>
        <dbReference type="PROSITE" id="PS50112"/>
    </source>
</evidence>
<dbReference type="SUPFAM" id="SSF55785">
    <property type="entry name" value="PYP-like sensor domain (PAS domain)"/>
    <property type="match status" value="2"/>
</dbReference>
<feature type="transmembrane region" description="Helical" evidence="7">
    <location>
        <begin position="12"/>
        <end position="28"/>
    </location>
</feature>
<dbReference type="EC" id="2.7.13.3" evidence="2"/>
<dbReference type="PANTHER" id="PTHR43065:SF42">
    <property type="entry name" value="TWO-COMPONENT SENSOR PPRA"/>
    <property type="match status" value="1"/>
</dbReference>
<dbReference type="NCBIfam" id="TIGR00229">
    <property type="entry name" value="sensory_box"/>
    <property type="match status" value="2"/>
</dbReference>
<keyword evidence="7" id="KW-0472">Membrane</keyword>
<dbReference type="SMART" id="SM00387">
    <property type="entry name" value="HATPase_c"/>
    <property type="match status" value="1"/>
</dbReference>
<dbReference type="Pfam" id="PF02518">
    <property type="entry name" value="HATPase_c"/>
    <property type="match status" value="1"/>
</dbReference>
<keyword evidence="3 4" id="KW-0597">Phosphoprotein</keyword>
<dbReference type="InterPro" id="IPR001789">
    <property type="entry name" value="Sig_transdc_resp-reg_receiver"/>
</dbReference>
<protein>
    <recommendedName>
        <fullName evidence="2">histidine kinase</fullName>
        <ecNumber evidence="2">2.7.13.3</ecNumber>
    </recommendedName>
</protein>
<dbReference type="Gene3D" id="3.30.450.20">
    <property type="entry name" value="PAS domain"/>
    <property type="match status" value="2"/>
</dbReference>
<evidence type="ECO:0000313" key="12">
    <source>
        <dbReference type="EMBL" id="TGU75052.1"/>
    </source>
</evidence>
<dbReference type="InterPro" id="IPR000700">
    <property type="entry name" value="PAS-assoc_C"/>
</dbReference>
<dbReference type="Pfam" id="PF00072">
    <property type="entry name" value="Response_reg"/>
    <property type="match status" value="1"/>
</dbReference>
<dbReference type="PROSITE" id="PS50113">
    <property type="entry name" value="PAC"/>
    <property type="match status" value="1"/>
</dbReference>
<proteinExistence type="predicted"/>
<keyword evidence="12" id="KW-0808">Transferase</keyword>
<dbReference type="SUPFAM" id="SSF52172">
    <property type="entry name" value="CheY-like"/>
    <property type="match status" value="1"/>
</dbReference>
<comment type="catalytic activity">
    <reaction evidence="1">
        <text>ATP + protein L-histidine = ADP + protein N-phospho-L-histidine.</text>
        <dbReference type="EC" id="2.7.13.3"/>
    </reaction>
</comment>
<name>A0A4V3P0C2_9BACT</name>
<feature type="transmembrane region" description="Helical" evidence="7">
    <location>
        <begin position="48"/>
        <end position="67"/>
    </location>
</feature>
<feature type="domain" description="PAC" evidence="11">
    <location>
        <begin position="163"/>
        <end position="215"/>
    </location>
</feature>
<feature type="domain" description="PAS" evidence="10">
    <location>
        <begin position="216"/>
        <end position="286"/>
    </location>
</feature>
<dbReference type="InterPro" id="IPR036097">
    <property type="entry name" value="HisK_dim/P_sf"/>
</dbReference>
<dbReference type="PROSITE" id="PS50110">
    <property type="entry name" value="RESPONSE_REGULATORY"/>
    <property type="match status" value="1"/>
</dbReference>
<dbReference type="InterPro" id="IPR000014">
    <property type="entry name" value="PAS"/>
</dbReference>
<feature type="domain" description="Response regulatory" evidence="9">
    <location>
        <begin position="602"/>
        <end position="718"/>
    </location>
</feature>
<dbReference type="InterPro" id="IPR013656">
    <property type="entry name" value="PAS_4"/>
</dbReference>
<dbReference type="SMART" id="SM00448">
    <property type="entry name" value="REC"/>
    <property type="match status" value="1"/>
</dbReference>
<dbReference type="Gene3D" id="3.40.50.2300">
    <property type="match status" value="1"/>
</dbReference>
<evidence type="ECO:0000256" key="3">
    <source>
        <dbReference type="ARBA" id="ARBA00022553"/>
    </source>
</evidence>
<dbReference type="InterPro" id="IPR003661">
    <property type="entry name" value="HisK_dim/P_dom"/>
</dbReference>
<dbReference type="Gene3D" id="1.10.287.130">
    <property type="match status" value="1"/>
</dbReference>
<evidence type="ECO:0000256" key="2">
    <source>
        <dbReference type="ARBA" id="ARBA00012438"/>
    </source>
</evidence>
<evidence type="ECO:0000259" key="8">
    <source>
        <dbReference type="PROSITE" id="PS50109"/>
    </source>
</evidence>